<keyword evidence="10" id="KW-0547">Nucleotide-binding</keyword>
<dbReference type="InterPro" id="IPR001610">
    <property type="entry name" value="PAC"/>
</dbReference>
<proteinExistence type="predicted"/>
<evidence type="ECO:0000256" key="1">
    <source>
        <dbReference type="ARBA" id="ARBA00000085"/>
    </source>
</evidence>
<dbReference type="Gene3D" id="3.30.565.10">
    <property type="entry name" value="Histidine kinase-like ATPase, C-terminal domain"/>
    <property type="match status" value="1"/>
</dbReference>
<keyword evidence="6" id="KW-0902">Two-component regulatory system</keyword>
<keyword evidence="7" id="KW-0472">Membrane</keyword>
<keyword evidence="7" id="KW-1133">Transmembrane helix</keyword>
<dbReference type="PROSITE" id="PS50109">
    <property type="entry name" value="HIS_KIN"/>
    <property type="match status" value="1"/>
</dbReference>
<dbReference type="InterPro" id="IPR013655">
    <property type="entry name" value="PAS_fold_3"/>
</dbReference>
<dbReference type="Pfam" id="PF02518">
    <property type="entry name" value="HATPase_c"/>
    <property type="match status" value="1"/>
</dbReference>
<evidence type="ECO:0000256" key="5">
    <source>
        <dbReference type="ARBA" id="ARBA00022777"/>
    </source>
</evidence>
<name>A0ABU9BSN3_9BURK</name>
<dbReference type="EMBL" id="JBBUTG010000013">
    <property type="protein sequence ID" value="MEK8032981.1"/>
    <property type="molecule type" value="Genomic_DNA"/>
</dbReference>
<evidence type="ECO:0000313" key="10">
    <source>
        <dbReference type="EMBL" id="MEK8032981.1"/>
    </source>
</evidence>
<dbReference type="Gene3D" id="3.30.450.20">
    <property type="entry name" value="PAS domain"/>
    <property type="match status" value="1"/>
</dbReference>
<protein>
    <recommendedName>
        <fullName evidence="2">histidine kinase</fullName>
        <ecNumber evidence="2">2.7.13.3</ecNumber>
    </recommendedName>
</protein>
<dbReference type="SUPFAM" id="SSF55785">
    <property type="entry name" value="PYP-like sensor domain (PAS domain)"/>
    <property type="match status" value="1"/>
</dbReference>
<evidence type="ECO:0000256" key="7">
    <source>
        <dbReference type="SAM" id="Phobius"/>
    </source>
</evidence>
<keyword evidence="7" id="KW-0812">Transmembrane</keyword>
<keyword evidence="11" id="KW-1185">Reference proteome</keyword>
<feature type="domain" description="PAC" evidence="9">
    <location>
        <begin position="343"/>
        <end position="395"/>
    </location>
</feature>
<dbReference type="Gene3D" id="1.10.287.130">
    <property type="match status" value="1"/>
</dbReference>
<dbReference type="InterPro" id="IPR003661">
    <property type="entry name" value="HisK_dim/P_dom"/>
</dbReference>
<evidence type="ECO:0000256" key="4">
    <source>
        <dbReference type="ARBA" id="ARBA00022679"/>
    </source>
</evidence>
<dbReference type="SUPFAM" id="SSF55874">
    <property type="entry name" value="ATPase domain of HSP90 chaperone/DNA topoisomerase II/histidine kinase"/>
    <property type="match status" value="1"/>
</dbReference>
<dbReference type="InterPro" id="IPR004358">
    <property type="entry name" value="Sig_transdc_His_kin-like_C"/>
</dbReference>
<evidence type="ECO:0000256" key="6">
    <source>
        <dbReference type="ARBA" id="ARBA00023012"/>
    </source>
</evidence>
<dbReference type="CDD" id="cd00082">
    <property type="entry name" value="HisKA"/>
    <property type="match status" value="1"/>
</dbReference>
<evidence type="ECO:0000259" key="9">
    <source>
        <dbReference type="PROSITE" id="PS50113"/>
    </source>
</evidence>
<sequence>MRLEQAEASGIGRRPSVSLGTASAVPSAARCPIAAGVLVPFVVVMVVLLGLCMGGYQMLSAVRAFVGGESHWSKGRGAAMAQLRLYAATGSPAAYRGFEQALDAPLGDREARWAMEADEPDLERARAGLLRGGNHADDVDSLIWLYRAFGDTFLLRDAVRAWREGDALIDELQAVGEDVRSRLDRGGRFGDAELARLDVVLDQLEGRLLQQETRFSEALGVASRGTQRGFQLTLVALTLALGMAVVLPARRTLQRNERQRRQWLEAHQRWSMAAEVAGIGLFEWRAADDLYRLDARCCALFGLDAGDGGRSLERHQLRRTLLDEDIPAMRLALDRARLDALPFRFRCRVKHPDGDIRHLETVGYEQRNDAGRVQRVVGVVHDVSEDEERTQRSIEVAAAERAARARMAFLSRLSHELRTPLNAVLGFSQLMLTEEREPLSASAAERMQHIVSAGQHLLRLVDDVLDVTRIDSGQFSVQSEPVGLAALWESAVKQVEPWREAMGVTIETAWPDDALWVRADAKRLEQVLVNLLRNGCQYNRAGGRLVVAARAVGDQLWIDFSDEGEGLSASEIQQLFQPFQRLPRHSRVPGTGLGLVIVKLLMAQMGGQIVVRSQPGQGSTFSIGLARCDELGLW</sequence>
<dbReference type="PANTHER" id="PTHR43711:SF26">
    <property type="entry name" value="SENSOR HISTIDINE KINASE RCSC"/>
    <property type="match status" value="1"/>
</dbReference>
<keyword evidence="10" id="KW-0067">ATP-binding</keyword>
<dbReference type="InterPro" id="IPR000700">
    <property type="entry name" value="PAS-assoc_C"/>
</dbReference>
<dbReference type="PRINTS" id="PR00344">
    <property type="entry name" value="BCTRLSENSOR"/>
</dbReference>
<dbReference type="Pfam" id="PF00512">
    <property type="entry name" value="HisKA"/>
    <property type="match status" value="1"/>
</dbReference>
<evidence type="ECO:0000259" key="8">
    <source>
        <dbReference type="PROSITE" id="PS50109"/>
    </source>
</evidence>
<dbReference type="InterPro" id="IPR003594">
    <property type="entry name" value="HATPase_dom"/>
</dbReference>
<dbReference type="Gene3D" id="2.10.70.100">
    <property type="match status" value="1"/>
</dbReference>
<comment type="catalytic activity">
    <reaction evidence="1">
        <text>ATP + protein L-histidine = ADP + protein N-phospho-L-histidine.</text>
        <dbReference type="EC" id="2.7.13.3"/>
    </reaction>
</comment>
<comment type="caution">
    <text evidence="10">The sequence shown here is derived from an EMBL/GenBank/DDBJ whole genome shotgun (WGS) entry which is preliminary data.</text>
</comment>
<dbReference type="PROSITE" id="PS50113">
    <property type="entry name" value="PAC"/>
    <property type="match status" value="1"/>
</dbReference>
<dbReference type="GO" id="GO:0005524">
    <property type="term" value="F:ATP binding"/>
    <property type="evidence" value="ECO:0007669"/>
    <property type="project" value="UniProtKB-KW"/>
</dbReference>
<dbReference type="EC" id="2.7.13.3" evidence="2"/>
<keyword evidence="4" id="KW-0808">Transferase</keyword>
<keyword evidence="5" id="KW-0418">Kinase</keyword>
<dbReference type="InterPro" id="IPR050736">
    <property type="entry name" value="Sensor_HK_Regulatory"/>
</dbReference>
<dbReference type="Pfam" id="PF08447">
    <property type="entry name" value="PAS_3"/>
    <property type="match status" value="1"/>
</dbReference>
<dbReference type="InterPro" id="IPR036890">
    <property type="entry name" value="HATPase_C_sf"/>
</dbReference>
<dbReference type="PANTHER" id="PTHR43711">
    <property type="entry name" value="TWO-COMPONENT HISTIDINE KINASE"/>
    <property type="match status" value="1"/>
</dbReference>
<dbReference type="SMART" id="SM00387">
    <property type="entry name" value="HATPase_c"/>
    <property type="match status" value="1"/>
</dbReference>
<evidence type="ECO:0000256" key="2">
    <source>
        <dbReference type="ARBA" id="ARBA00012438"/>
    </source>
</evidence>
<dbReference type="Proteomes" id="UP001371218">
    <property type="component" value="Unassembled WGS sequence"/>
</dbReference>
<dbReference type="InterPro" id="IPR035965">
    <property type="entry name" value="PAS-like_dom_sf"/>
</dbReference>
<organism evidence="10 11">
    <name type="scientific">Ideonella lacteola</name>
    <dbReference type="NCBI Taxonomy" id="2984193"/>
    <lineage>
        <taxon>Bacteria</taxon>
        <taxon>Pseudomonadati</taxon>
        <taxon>Pseudomonadota</taxon>
        <taxon>Betaproteobacteria</taxon>
        <taxon>Burkholderiales</taxon>
        <taxon>Sphaerotilaceae</taxon>
        <taxon>Ideonella</taxon>
    </lineage>
</organism>
<dbReference type="InterPro" id="IPR036097">
    <property type="entry name" value="HisK_dim/P_sf"/>
</dbReference>
<dbReference type="RefSeq" id="WP_341427402.1">
    <property type="nucleotide sequence ID" value="NZ_JBBUTG010000013.1"/>
</dbReference>
<feature type="domain" description="Histidine kinase" evidence="8">
    <location>
        <begin position="412"/>
        <end position="629"/>
    </location>
</feature>
<dbReference type="SMART" id="SM00086">
    <property type="entry name" value="PAC"/>
    <property type="match status" value="1"/>
</dbReference>
<gene>
    <name evidence="10" type="ORF">AACH06_19335</name>
</gene>
<dbReference type="SUPFAM" id="SSF47384">
    <property type="entry name" value="Homodimeric domain of signal transducing histidine kinase"/>
    <property type="match status" value="1"/>
</dbReference>
<keyword evidence="3" id="KW-0597">Phosphoprotein</keyword>
<dbReference type="SMART" id="SM00388">
    <property type="entry name" value="HisKA"/>
    <property type="match status" value="1"/>
</dbReference>
<feature type="transmembrane region" description="Helical" evidence="7">
    <location>
        <begin position="33"/>
        <end position="56"/>
    </location>
</feature>
<evidence type="ECO:0000313" key="11">
    <source>
        <dbReference type="Proteomes" id="UP001371218"/>
    </source>
</evidence>
<reference evidence="10 11" key="1">
    <citation type="submission" date="2024-04" db="EMBL/GenBank/DDBJ databases">
        <title>Novel species of the genus Ideonella isolated from streams.</title>
        <authorList>
            <person name="Lu H."/>
        </authorList>
    </citation>
    <scope>NUCLEOTIDE SEQUENCE [LARGE SCALE GENOMIC DNA]</scope>
    <source>
        <strain evidence="10 11">DXS29W</strain>
    </source>
</reference>
<dbReference type="InterPro" id="IPR005467">
    <property type="entry name" value="His_kinase_dom"/>
</dbReference>
<accession>A0ABU9BSN3</accession>
<evidence type="ECO:0000256" key="3">
    <source>
        <dbReference type="ARBA" id="ARBA00022553"/>
    </source>
</evidence>